<gene>
    <name evidence="2" type="ORF">CR162_05370</name>
</gene>
<dbReference type="AlphaFoldDB" id="A0A2C7AFU7"/>
<sequence>MPPPPSATPHAAAPSLPNASRPAAVPEAEPVACAPAWGAPHPMLATHAAGLAFSMRLPGWQEPPQGKAAMVALSQALALRLSLRPDLSLGLEPARLPPPEPAPSPATSPAPLPAGAEARRAAAPRALPDRSWFG</sequence>
<evidence type="ECO:0000313" key="3">
    <source>
        <dbReference type="Proteomes" id="UP000223527"/>
    </source>
</evidence>
<organism evidence="2 3">
    <name type="scientific">Teichococcus rhizosphaerae</name>
    <dbReference type="NCBI Taxonomy" id="1335062"/>
    <lineage>
        <taxon>Bacteria</taxon>
        <taxon>Pseudomonadati</taxon>
        <taxon>Pseudomonadota</taxon>
        <taxon>Alphaproteobacteria</taxon>
        <taxon>Acetobacterales</taxon>
        <taxon>Roseomonadaceae</taxon>
        <taxon>Roseomonas</taxon>
    </lineage>
</organism>
<dbReference type="RefSeq" id="WP_099094513.1">
    <property type="nucleotide sequence ID" value="NZ_PDNU01000005.1"/>
</dbReference>
<keyword evidence="3" id="KW-1185">Reference proteome</keyword>
<proteinExistence type="predicted"/>
<feature type="compositionally biased region" description="Low complexity" evidence="1">
    <location>
        <begin position="8"/>
        <end position="28"/>
    </location>
</feature>
<feature type="compositionally biased region" description="Pro residues" evidence="1">
    <location>
        <begin position="95"/>
        <end position="112"/>
    </location>
</feature>
<dbReference type="EMBL" id="PDNU01000005">
    <property type="protein sequence ID" value="PHK96026.1"/>
    <property type="molecule type" value="Genomic_DNA"/>
</dbReference>
<dbReference type="Proteomes" id="UP000223527">
    <property type="component" value="Unassembled WGS sequence"/>
</dbReference>
<evidence type="ECO:0000256" key="1">
    <source>
        <dbReference type="SAM" id="MobiDB-lite"/>
    </source>
</evidence>
<feature type="region of interest" description="Disordered" evidence="1">
    <location>
        <begin position="1"/>
        <end position="28"/>
    </location>
</feature>
<reference evidence="2" key="1">
    <citation type="submission" date="2017-10" db="EMBL/GenBank/DDBJ databases">
        <authorList>
            <person name="Banno H."/>
            <person name="Chua N.-H."/>
        </authorList>
    </citation>
    <scope>NUCLEOTIDE SEQUENCE [LARGE SCALE GENOMIC DNA]</scope>
    <source>
        <strain evidence="2">YW11</strain>
    </source>
</reference>
<protein>
    <submittedName>
        <fullName evidence="2">Uncharacterized protein</fullName>
    </submittedName>
</protein>
<name>A0A2C7AFU7_9PROT</name>
<feature type="region of interest" description="Disordered" evidence="1">
    <location>
        <begin position="89"/>
        <end position="134"/>
    </location>
</feature>
<feature type="compositionally biased region" description="Low complexity" evidence="1">
    <location>
        <begin position="113"/>
        <end position="126"/>
    </location>
</feature>
<evidence type="ECO:0000313" key="2">
    <source>
        <dbReference type="EMBL" id="PHK96026.1"/>
    </source>
</evidence>
<comment type="caution">
    <text evidence="2">The sequence shown here is derived from an EMBL/GenBank/DDBJ whole genome shotgun (WGS) entry which is preliminary data.</text>
</comment>
<accession>A0A2C7AFU7</accession>